<dbReference type="EMBL" id="JXJN01021443">
    <property type="status" value="NOT_ANNOTATED_CDS"/>
    <property type="molecule type" value="Genomic_DNA"/>
</dbReference>
<keyword evidence="1" id="KW-0472">Membrane</keyword>
<accession>A0A1B0BVR8</accession>
<feature type="transmembrane region" description="Helical" evidence="1">
    <location>
        <begin position="12"/>
        <end position="32"/>
    </location>
</feature>
<dbReference type="Proteomes" id="UP000092460">
    <property type="component" value="Unassembled WGS sequence"/>
</dbReference>
<dbReference type="EnsemblMetazoa" id="GPPI042042-RA">
    <property type="protein sequence ID" value="GPPI042042-PA"/>
    <property type="gene ID" value="GPPI042042"/>
</dbReference>
<proteinExistence type="predicted"/>
<keyword evidence="3" id="KW-1185">Reference proteome</keyword>
<evidence type="ECO:0000256" key="1">
    <source>
        <dbReference type="SAM" id="Phobius"/>
    </source>
</evidence>
<evidence type="ECO:0000313" key="2">
    <source>
        <dbReference type="EnsemblMetazoa" id="GPPI042042-PA"/>
    </source>
</evidence>
<evidence type="ECO:0000313" key="3">
    <source>
        <dbReference type="Proteomes" id="UP000092460"/>
    </source>
</evidence>
<protein>
    <submittedName>
        <fullName evidence="2">Uncharacterized protein</fullName>
    </submittedName>
</protein>
<dbReference type="VEuPathDB" id="VectorBase:GPPI042042"/>
<feature type="transmembrane region" description="Helical" evidence="1">
    <location>
        <begin position="44"/>
        <end position="66"/>
    </location>
</feature>
<keyword evidence="1" id="KW-1133">Transmembrane helix</keyword>
<dbReference type="AlphaFoldDB" id="A0A1B0BVR8"/>
<organism evidence="2 3">
    <name type="scientific">Glossina palpalis gambiensis</name>
    <dbReference type="NCBI Taxonomy" id="67801"/>
    <lineage>
        <taxon>Eukaryota</taxon>
        <taxon>Metazoa</taxon>
        <taxon>Ecdysozoa</taxon>
        <taxon>Arthropoda</taxon>
        <taxon>Hexapoda</taxon>
        <taxon>Insecta</taxon>
        <taxon>Pterygota</taxon>
        <taxon>Neoptera</taxon>
        <taxon>Endopterygota</taxon>
        <taxon>Diptera</taxon>
        <taxon>Brachycera</taxon>
        <taxon>Muscomorpha</taxon>
        <taxon>Hippoboscoidea</taxon>
        <taxon>Glossinidae</taxon>
        <taxon>Glossina</taxon>
    </lineage>
</organism>
<reference evidence="3" key="1">
    <citation type="submission" date="2015-01" db="EMBL/GenBank/DDBJ databases">
        <authorList>
            <person name="Aksoy S."/>
            <person name="Warren W."/>
            <person name="Wilson R.K."/>
        </authorList>
    </citation>
    <scope>NUCLEOTIDE SEQUENCE [LARGE SCALE GENOMIC DNA]</scope>
    <source>
        <strain evidence="3">IAEA</strain>
    </source>
</reference>
<sequence length="84" mass="9525">MKFELEAERGAVLGFTSCCETSWFGAAVLCAITTSLRETILRDMMMIAAALMINAEYATLDLMYLWQLATWLEFVYKSRIDGNI</sequence>
<name>A0A1B0BVR8_9MUSC</name>
<keyword evidence="1" id="KW-0812">Transmembrane</keyword>
<reference evidence="2" key="2">
    <citation type="submission" date="2020-05" db="UniProtKB">
        <authorList>
            <consortium name="EnsemblMetazoa"/>
        </authorList>
    </citation>
    <scope>IDENTIFICATION</scope>
    <source>
        <strain evidence="2">IAEA</strain>
    </source>
</reference>